<evidence type="ECO:0000313" key="3">
    <source>
        <dbReference type="Proteomes" id="UP001187682"/>
    </source>
</evidence>
<proteinExistence type="predicted"/>
<keyword evidence="3" id="KW-1185">Reference proteome</keyword>
<comment type="caution">
    <text evidence="2">The sequence shown here is derived from an EMBL/GenBank/DDBJ whole genome shotgun (WGS) entry which is preliminary data.</text>
</comment>
<accession>A0AAE8SUJ5</accession>
<reference evidence="2" key="1">
    <citation type="submission" date="2018-03" db="EMBL/GenBank/DDBJ databases">
        <authorList>
            <person name="Guldener U."/>
        </authorList>
    </citation>
    <scope>NUCLEOTIDE SEQUENCE</scope>
</reference>
<dbReference type="EMBL" id="ONZQ02000005">
    <property type="protein sequence ID" value="SPO01768.1"/>
    <property type="molecule type" value="Genomic_DNA"/>
</dbReference>
<name>A0AAE8SUJ5_9PEZI</name>
<feature type="region of interest" description="Disordered" evidence="1">
    <location>
        <begin position="1"/>
        <end position="21"/>
    </location>
</feature>
<sequence length="253" mass="28121">MSSDTPDQPPPYDDDPSNDVNKTLEPAILLLAAQSIHAESATSASLYQLNRGVADLTYATSEVEFSRVDRSVRTNSSDEPTVRPRVRHIYDLKHQKGILGTLSSLPSDSPAFFIEAMSRKTLGCMGLKKSALRSQWRALPVDITGKASKYNFPAFVKDAKPLFEIREKKGRYEWSDSEGNAIAVEDDGEGQRRLLVTASLQRDTMDALVALWCCRLWQYNAEHQEPLYSGMDGVRRKFALAKEMGNGKGGIYG</sequence>
<gene>
    <name evidence="2" type="ORF">DNG_04441</name>
</gene>
<protein>
    <submittedName>
        <fullName evidence="2">Uncharacterized protein</fullName>
    </submittedName>
</protein>
<evidence type="ECO:0000256" key="1">
    <source>
        <dbReference type="SAM" id="MobiDB-lite"/>
    </source>
</evidence>
<dbReference type="AlphaFoldDB" id="A0AAE8SUJ5"/>
<evidence type="ECO:0000313" key="2">
    <source>
        <dbReference type="EMBL" id="SPO01768.1"/>
    </source>
</evidence>
<dbReference type="Proteomes" id="UP001187682">
    <property type="component" value="Unassembled WGS sequence"/>
</dbReference>
<organism evidence="2 3">
    <name type="scientific">Cephalotrichum gorgonifer</name>
    <dbReference type="NCBI Taxonomy" id="2041049"/>
    <lineage>
        <taxon>Eukaryota</taxon>
        <taxon>Fungi</taxon>
        <taxon>Dikarya</taxon>
        <taxon>Ascomycota</taxon>
        <taxon>Pezizomycotina</taxon>
        <taxon>Sordariomycetes</taxon>
        <taxon>Hypocreomycetidae</taxon>
        <taxon>Microascales</taxon>
        <taxon>Microascaceae</taxon>
        <taxon>Cephalotrichum</taxon>
    </lineage>
</organism>